<dbReference type="InterPro" id="IPR057727">
    <property type="entry name" value="WCX_dom"/>
</dbReference>
<accession>A0ABX0EU92</accession>
<dbReference type="EMBL" id="SEWW01000001">
    <property type="protein sequence ID" value="NGZ42857.1"/>
    <property type="molecule type" value="Genomic_DNA"/>
</dbReference>
<dbReference type="PROSITE" id="PS52050">
    <property type="entry name" value="WYL"/>
    <property type="match status" value="1"/>
</dbReference>
<evidence type="ECO:0000313" key="3">
    <source>
        <dbReference type="Proteomes" id="UP001318301"/>
    </source>
</evidence>
<feature type="domain" description="WCX" evidence="1">
    <location>
        <begin position="292"/>
        <end position="358"/>
    </location>
</feature>
<reference evidence="2 3" key="1">
    <citation type="submission" date="2019-02" db="EMBL/GenBank/DDBJ databases">
        <title>Genome of a new Bacteroidetes strain.</title>
        <authorList>
            <person name="Pitt A."/>
        </authorList>
    </citation>
    <scope>NUCLEOTIDE SEQUENCE [LARGE SCALE GENOMIC DNA]</scope>
    <source>
        <strain evidence="2 3">50C-KIRBA</strain>
    </source>
</reference>
<proteinExistence type="predicted"/>
<evidence type="ECO:0000313" key="2">
    <source>
        <dbReference type="EMBL" id="NGZ42857.1"/>
    </source>
</evidence>
<comment type="caution">
    <text evidence="2">The sequence shown here is derived from an EMBL/GenBank/DDBJ whole genome shotgun (WGS) entry which is preliminary data.</text>
</comment>
<dbReference type="Proteomes" id="UP001318301">
    <property type="component" value="Unassembled WGS sequence"/>
</dbReference>
<dbReference type="Pfam" id="PF25583">
    <property type="entry name" value="WCX"/>
    <property type="match status" value="1"/>
</dbReference>
<organism evidence="2 3">
    <name type="scientific">Aquirufa beregesia</name>
    <dbReference type="NCBI Taxonomy" id="2516556"/>
    <lineage>
        <taxon>Bacteria</taxon>
        <taxon>Pseudomonadati</taxon>
        <taxon>Bacteroidota</taxon>
        <taxon>Cytophagia</taxon>
        <taxon>Cytophagales</taxon>
        <taxon>Flectobacillaceae</taxon>
        <taxon>Aquirufa</taxon>
    </lineage>
</organism>
<protein>
    <submittedName>
        <fullName evidence="2">WYL domain-containing protein</fullName>
    </submittedName>
</protein>
<keyword evidence="3" id="KW-1185">Reference proteome</keyword>
<dbReference type="PANTHER" id="PTHR34580:SF9">
    <property type="entry name" value="SLL5097 PROTEIN"/>
    <property type="match status" value="1"/>
</dbReference>
<dbReference type="PANTHER" id="PTHR34580">
    <property type="match status" value="1"/>
</dbReference>
<dbReference type="RefSeq" id="WP_166227569.1">
    <property type="nucleotide sequence ID" value="NZ_CBCSIJ010000019.1"/>
</dbReference>
<evidence type="ECO:0000259" key="1">
    <source>
        <dbReference type="Pfam" id="PF25583"/>
    </source>
</evidence>
<gene>
    <name evidence="2" type="ORF">EWU23_00030</name>
</gene>
<dbReference type="InterPro" id="IPR051534">
    <property type="entry name" value="CBASS_pafABC_assoc_protein"/>
</dbReference>
<name>A0ABX0EU92_9BACT</name>
<sequence>MLSPQDRLKEINTLFLRKAFLVNFRTVEQYLSEHFDIPTYSERSFSRDVSALKELLKERYPSIEEEMGELIRFSRSTLGFYYVRQDISAFPSFSEKELNQIASIIDLNQHLFTDGAGQGIVNKLRAITLENNLATYHKINTWPSIQLIKDGERAGSDNIKPILEAIAAKDCLHFSYQSLSKSARHKFYLGIPLMIKEYNNGWYTGWYVLIQEVKENDRIIKTEINTLRLLALDRMDQLKVVKSTYQLRFAPDFYPPDYFKNMLGILRSNLINPEIKPEIVCVRLDTDNWLLDYLTKYPLHPSQQVKVQDSSHQKIRVTWNMEINIELESFLMRYAHDLTVVSPASLRKRLKQNLEEALKHLEEE</sequence>